<gene>
    <name evidence="1" type="ORF">N7530_001522</name>
</gene>
<name>A0A9W9XAE5_9EURO</name>
<proteinExistence type="predicted"/>
<organism evidence="1 2">
    <name type="scientific">Penicillium desertorum</name>
    <dbReference type="NCBI Taxonomy" id="1303715"/>
    <lineage>
        <taxon>Eukaryota</taxon>
        <taxon>Fungi</taxon>
        <taxon>Dikarya</taxon>
        <taxon>Ascomycota</taxon>
        <taxon>Pezizomycotina</taxon>
        <taxon>Eurotiomycetes</taxon>
        <taxon>Eurotiomycetidae</taxon>
        <taxon>Eurotiales</taxon>
        <taxon>Aspergillaceae</taxon>
        <taxon>Penicillium</taxon>
    </lineage>
</organism>
<sequence length="69" mass="7921">MPYHPVIWLFLESKGSTQRTPENGPCRVIYSKASDGKRPEDLVTVPTFGTGVRRLKRKVLMKKQDLEFS</sequence>
<evidence type="ECO:0000313" key="1">
    <source>
        <dbReference type="EMBL" id="KAJ5487222.1"/>
    </source>
</evidence>
<evidence type="ECO:0000313" key="2">
    <source>
        <dbReference type="Proteomes" id="UP001147760"/>
    </source>
</evidence>
<reference evidence="1" key="1">
    <citation type="submission" date="2022-12" db="EMBL/GenBank/DDBJ databases">
        <authorList>
            <person name="Petersen C."/>
        </authorList>
    </citation>
    <scope>NUCLEOTIDE SEQUENCE</scope>
    <source>
        <strain evidence="1">IBT 17660</strain>
    </source>
</reference>
<dbReference type="AlphaFoldDB" id="A0A9W9XAE5"/>
<comment type="caution">
    <text evidence="1">The sequence shown here is derived from an EMBL/GenBank/DDBJ whole genome shotgun (WGS) entry which is preliminary data.</text>
</comment>
<dbReference type="EMBL" id="JAPWDO010000001">
    <property type="protein sequence ID" value="KAJ5487222.1"/>
    <property type="molecule type" value="Genomic_DNA"/>
</dbReference>
<keyword evidence="2" id="KW-1185">Reference proteome</keyword>
<accession>A0A9W9XAE5</accession>
<protein>
    <submittedName>
        <fullName evidence="1">Uncharacterized protein</fullName>
    </submittedName>
</protein>
<reference evidence="1" key="2">
    <citation type="journal article" date="2023" name="IMA Fungus">
        <title>Comparative genomic study of the Penicillium genus elucidates a diverse pangenome and 15 lateral gene transfer events.</title>
        <authorList>
            <person name="Petersen C."/>
            <person name="Sorensen T."/>
            <person name="Nielsen M.R."/>
            <person name="Sondergaard T.E."/>
            <person name="Sorensen J.L."/>
            <person name="Fitzpatrick D.A."/>
            <person name="Frisvad J.C."/>
            <person name="Nielsen K.L."/>
        </authorList>
    </citation>
    <scope>NUCLEOTIDE SEQUENCE</scope>
    <source>
        <strain evidence="1">IBT 17660</strain>
    </source>
</reference>
<dbReference type="Proteomes" id="UP001147760">
    <property type="component" value="Unassembled WGS sequence"/>
</dbReference>